<accession>F4X854</accession>
<gene>
    <name evidence="2" type="ORF">G5I_14593</name>
</gene>
<proteinExistence type="predicted"/>
<evidence type="ECO:0000313" key="2">
    <source>
        <dbReference type="EMBL" id="EGI57370.1"/>
    </source>
</evidence>
<name>F4X854_ACREC</name>
<organism evidence="3">
    <name type="scientific">Acromyrmex echinatior</name>
    <name type="common">Panamanian leafcutter ant</name>
    <name type="synonym">Acromyrmex octospinosus echinatior</name>
    <dbReference type="NCBI Taxonomy" id="103372"/>
    <lineage>
        <taxon>Eukaryota</taxon>
        <taxon>Metazoa</taxon>
        <taxon>Ecdysozoa</taxon>
        <taxon>Arthropoda</taxon>
        <taxon>Hexapoda</taxon>
        <taxon>Insecta</taxon>
        <taxon>Pterygota</taxon>
        <taxon>Neoptera</taxon>
        <taxon>Endopterygota</taxon>
        <taxon>Hymenoptera</taxon>
        <taxon>Apocrita</taxon>
        <taxon>Aculeata</taxon>
        <taxon>Formicoidea</taxon>
        <taxon>Formicidae</taxon>
        <taxon>Myrmicinae</taxon>
        <taxon>Acromyrmex</taxon>
    </lineage>
</organism>
<sequence>MGNQVESALHAKSYLMSSRAGLSNTARESKRFHLSISTEQDGAQIIKDRRQDSPESPLFPHHAH</sequence>
<evidence type="ECO:0000256" key="1">
    <source>
        <dbReference type="SAM" id="MobiDB-lite"/>
    </source>
</evidence>
<reference evidence="2" key="1">
    <citation type="submission" date="2011-02" db="EMBL/GenBank/DDBJ databases">
        <title>The genome of the leaf-cutting ant Acromyrmex echinatior suggests key adaptations to social evolution and fungus farming.</title>
        <authorList>
            <person name="Nygaard S."/>
            <person name="Zhang G."/>
        </authorList>
    </citation>
    <scope>NUCLEOTIDE SEQUENCE</scope>
</reference>
<dbReference type="Proteomes" id="UP000007755">
    <property type="component" value="Unassembled WGS sequence"/>
</dbReference>
<dbReference type="EMBL" id="GL888930">
    <property type="protein sequence ID" value="EGI57370.1"/>
    <property type="molecule type" value="Genomic_DNA"/>
</dbReference>
<keyword evidence="3" id="KW-1185">Reference proteome</keyword>
<evidence type="ECO:0000313" key="3">
    <source>
        <dbReference type="Proteomes" id="UP000007755"/>
    </source>
</evidence>
<dbReference type="InParanoid" id="F4X854"/>
<feature type="region of interest" description="Disordered" evidence="1">
    <location>
        <begin position="19"/>
        <end position="64"/>
    </location>
</feature>
<protein>
    <submittedName>
        <fullName evidence="2">Uncharacterized protein</fullName>
    </submittedName>
</protein>
<dbReference type="AlphaFoldDB" id="F4X854"/>